<dbReference type="AlphaFoldDB" id="A0A2R5ENP2"/>
<name>A0A2R5ENP2_9BACL</name>
<gene>
    <name evidence="2" type="ORF">PAT3040_02285</name>
</gene>
<keyword evidence="3" id="KW-1185">Reference proteome</keyword>
<organism evidence="2 3">
    <name type="scientific">Paenibacillus agaridevorans</name>
    <dbReference type="NCBI Taxonomy" id="171404"/>
    <lineage>
        <taxon>Bacteria</taxon>
        <taxon>Bacillati</taxon>
        <taxon>Bacillota</taxon>
        <taxon>Bacilli</taxon>
        <taxon>Bacillales</taxon>
        <taxon>Paenibacillaceae</taxon>
        <taxon>Paenibacillus</taxon>
    </lineage>
</organism>
<dbReference type="InterPro" id="IPR032466">
    <property type="entry name" value="Metal_Hydrolase"/>
</dbReference>
<dbReference type="GO" id="GO:0016787">
    <property type="term" value="F:hydrolase activity"/>
    <property type="evidence" value="ECO:0007669"/>
    <property type="project" value="InterPro"/>
</dbReference>
<dbReference type="Pfam" id="PF04909">
    <property type="entry name" value="Amidohydro_2"/>
    <property type="match status" value="1"/>
</dbReference>
<accession>A0A2R5ENP2</accession>
<dbReference type="InterPro" id="IPR006680">
    <property type="entry name" value="Amidohydro-rel"/>
</dbReference>
<dbReference type="RefSeq" id="WP_108992749.1">
    <property type="nucleotide sequence ID" value="NZ_BDQX01000108.1"/>
</dbReference>
<reference evidence="2 3" key="1">
    <citation type="submission" date="2017-08" db="EMBL/GenBank/DDBJ databases">
        <title>Substantial Increase in Enzyme Production by Combined Drug-Resistance Mutations in Paenibacillus agaridevorans.</title>
        <authorList>
            <person name="Tanaka Y."/>
            <person name="Funane K."/>
            <person name="Hosaka T."/>
            <person name="Shiwa Y."/>
            <person name="Fujita N."/>
            <person name="Miyazaki T."/>
            <person name="Yoshikawa H."/>
            <person name="Murakami K."/>
            <person name="Kasahara K."/>
            <person name="Inaoka T."/>
            <person name="Hiraga Y."/>
            <person name="Ochi K."/>
        </authorList>
    </citation>
    <scope>NUCLEOTIDE SEQUENCE [LARGE SCALE GENOMIC DNA]</scope>
    <source>
        <strain evidence="2 3">T-3040</strain>
    </source>
</reference>
<protein>
    <recommendedName>
        <fullName evidence="1">Amidohydrolase-related domain-containing protein</fullName>
    </recommendedName>
</protein>
<evidence type="ECO:0000259" key="1">
    <source>
        <dbReference type="Pfam" id="PF04909"/>
    </source>
</evidence>
<dbReference type="Gene3D" id="3.20.20.140">
    <property type="entry name" value="Metal-dependent hydrolases"/>
    <property type="match status" value="1"/>
</dbReference>
<evidence type="ECO:0000313" key="2">
    <source>
        <dbReference type="EMBL" id="GBG07725.1"/>
    </source>
</evidence>
<comment type="caution">
    <text evidence="2">The sequence shown here is derived from an EMBL/GenBank/DDBJ whole genome shotgun (WGS) entry which is preliminary data.</text>
</comment>
<sequence length="261" mass="29423">MRIIDCSCSIGFKTINYEVVNHEHLLVREKVKQVRDAEELLIAMDYCGVDRAIVGHNTMADVDPDYGNRALIAETAKAPERLIPTWTILPSITEEQYAPEHLFPAMKASGVKLLRAYPERNRYLLNGVVMGDLLQELVAAQIPLYLSSSEGWDGIYQVLQEYPDLTVILYNYGLWSHSRLTFPLLKTYKNFYIETGDLQTAGEIREICNKFGSERLLFGSEFPSNGIGGPLATLFGSGIATEHLENIAYRNAERMLSEVKL</sequence>
<dbReference type="SUPFAM" id="SSF51556">
    <property type="entry name" value="Metallo-dependent hydrolases"/>
    <property type="match status" value="1"/>
</dbReference>
<proteinExistence type="predicted"/>
<dbReference type="EMBL" id="BDQX01000108">
    <property type="protein sequence ID" value="GBG07725.1"/>
    <property type="molecule type" value="Genomic_DNA"/>
</dbReference>
<dbReference type="Proteomes" id="UP000245202">
    <property type="component" value="Unassembled WGS sequence"/>
</dbReference>
<evidence type="ECO:0000313" key="3">
    <source>
        <dbReference type="Proteomes" id="UP000245202"/>
    </source>
</evidence>
<feature type="domain" description="Amidohydrolase-related" evidence="1">
    <location>
        <begin position="155"/>
        <end position="256"/>
    </location>
</feature>